<protein>
    <submittedName>
        <fullName evidence="2">Putative zonadhesin-like</fullName>
    </submittedName>
</protein>
<dbReference type="Gene3D" id="3.90.215.10">
    <property type="entry name" value="Gamma Fibrinogen, chain A, domain 1"/>
    <property type="match status" value="1"/>
</dbReference>
<dbReference type="Gene3D" id="2.10.25.10">
    <property type="entry name" value="Laminin"/>
    <property type="match status" value="1"/>
</dbReference>
<dbReference type="CDD" id="cd19941">
    <property type="entry name" value="TIL"/>
    <property type="match status" value="1"/>
</dbReference>
<dbReference type="Pfam" id="PF01826">
    <property type="entry name" value="TIL"/>
    <property type="match status" value="1"/>
</dbReference>
<dbReference type="SUPFAM" id="SSF57567">
    <property type="entry name" value="Serine protease inhibitors"/>
    <property type="match status" value="1"/>
</dbReference>
<dbReference type="Gene3D" id="3.60.10.10">
    <property type="entry name" value="Endonuclease/exonuclease/phosphatase"/>
    <property type="match status" value="1"/>
</dbReference>
<dbReference type="NCBIfam" id="NF040941">
    <property type="entry name" value="GGGWT_bact"/>
    <property type="match status" value="1"/>
</dbReference>
<dbReference type="Proteomes" id="UP000230750">
    <property type="component" value="Unassembled WGS sequence"/>
</dbReference>
<gene>
    <name evidence="2" type="ORF">BSL78_04716</name>
</gene>
<organism evidence="2 3">
    <name type="scientific">Stichopus japonicus</name>
    <name type="common">Sea cucumber</name>
    <dbReference type="NCBI Taxonomy" id="307972"/>
    <lineage>
        <taxon>Eukaryota</taxon>
        <taxon>Metazoa</taxon>
        <taxon>Echinodermata</taxon>
        <taxon>Eleutherozoa</taxon>
        <taxon>Echinozoa</taxon>
        <taxon>Holothuroidea</taxon>
        <taxon>Aspidochirotacea</taxon>
        <taxon>Aspidochirotida</taxon>
        <taxon>Stichopodidae</taxon>
        <taxon>Apostichopus</taxon>
    </lineage>
</organism>
<proteinExistence type="predicted"/>
<comment type="caution">
    <text evidence="2">The sequence shown here is derived from an EMBL/GenBank/DDBJ whole genome shotgun (WGS) entry which is preliminary data.</text>
</comment>
<keyword evidence="3" id="KW-1185">Reference proteome</keyword>
<dbReference type="InterPro" id="IPR036056">
    <property type="entry name" value="Fibrinogen-like_C"/>
</dbReference>
<evidence type="ECO:0000313" key="3">
    <source>
        <dbReference type="Proteomes" id="UP000230750"/>
    </source>
</evidence>
<dbReference type="InterPro" id="IPR000742">
    <property type="entry name" value="EGF"/>
</dbReference>
<dbReference type="SMART" id="SM00181">
    <property type="entry name" value="EGF"/>
    <property type="match status" value="2"/>
</dbReference>
<dbReference type="InterPro" id="IPR036084">
    <property type="entry name" value="Ser_inhib-like_sf"/>
</dbReference>
<dbReference type="InterPro" id="IPR002181">
    <property type="entry name" value="Fibrinogen_a/b/g_C_dom"/>
</dbReference>
<dbReference type="STRING" id="307972.A0A2G8LDQ6"/>
<accession>A0A2G8LDQ6</accession>
<dbReference type="EMBL" id="MRZV01000114">
    <property type="protein sequence ID" value="PIK58398.1"/>
    <property type="molecule type" value="Genomic_DNA"/>
</dbReference>
<dbReference type="AlphaFoldDB" id="A0A2G8LDQ6"/>
<dbReference type="Pfam" id="PF00147">
    <property type="entry name" value="Fibrinogen_C"/>
    <property type="match status" value="1"/>
</dbReference>
<dbReference type="InterPro" id="IPR014716">
    <property type="entry name" value="Fibrinogen_a/b/g_C_1"/>
</dbReference>
<dbReference type="PROSITE" id="PS51406">
    <property type="entry name" value="FIBRINOGEN_C_2"/>
    <property type="match status" value="1"/>
</dbReference>
<reference evidence="2 3" key="1">
    <citation type="journal article" date="2017" name="PLoS Biol.">
        <title>The sea cucumber genome provides insights into morphological evolution and visceral regeneration.</title>
        <authorList>
            <person name="Zhang X."/>
            <person name="Sun L."/>
            <person name="Yuan J."/>
            <person name="Sun Y."/>
            <person name="Gao Y."/>
            <person name="Zhang L."/>
            <person name="Li S."/>
            <person name="Dai H."/>
            <person name="Hamel J.F."/>
            <person name="Liu C."/>
            <person name="Yu Y."/>
            <person name="Liu S."/>
            <person name="Lin W."/>
            <person name="Guo K."/>
            <person name="Jin S."/>
            <person name="Xu P."/>
            <person name="Storey K.B."/>
            <person name="Huan P."/>
            <person name="Zhang T."/>
            <person name="Zhou Y."/>
            <person name="Zhang J."/>
            <person name="Lin C."/>
            <person name="Li X."/>
            <person name="Xing L."/>
            <person name="Huo D."/>
            <person name="Sun M."/>
            <person name="Wang L."/>
            <person name="Mercier A."/>
            <person name="Li F."/>
            <person name="Yang H."/>
            <person name="Xiang J."/>
        </authorList>
    </citation>
    <scope>NUCLEOTIDE SEQUENCE [LARGE SCALE GENOMIC DNA]</scope>
    <source>
        <strain evidence="2">Shaxun</strain>
        <tissue evidence="2">Muscle</tissue>
    </source>
</reference>
<name>A0A2G8LDQ6_STIJA</name>
<dbReference type="OrthoDB" id="10045365at2759"/>
<sequence>MDPFDAITFCPSNMDIDNCSTACQRTCEAPGICQDEVCTDGEVCFCPDGFFMKGSHCVLSEQCGCYVSEGQTVVPEGDFFVNFGCTRKGVCTNGLIIWDEGYACSPKAGCGVRNDMRQCYCANGYRGDGVNCTRPPKDCQEIYDDDSTRINGIYRIKPTGWTGSAFEVYCNMTDGGGWTKSVGRMQLLEWFILLFLVDSYLSGGLSYSLHIEPREYIHDTVYNHTRTYAMANCKIQYSSEALHTIRANMGSPRLPSQLMSKLNDLAIVPRRRSTRAGIQNKTRHTKTFNFSYPYGLSSNVNSLQGKFVELEQTITNMRNLCFITLQETKLQKDVNKWINETPQHIVPDEAIQMNNYHMYRHDRDFTANGGGLITYISKEWAIGIPKVCLTLSDPDIELLAVRTRPRFLPSDISNITIVNVYIRPSADFSLADVKLKRAVTDIMKENPRSA</sequence>
<evidence type="ECO:0000259" key="1">
    <source>
        <dbReference type="PROSITE" id="PS51406"/>
    </source>
</evidence>
<dbReference type="PANTHER" id="PTHR46160">
    <property type="entry name" value="ALPHA-TECTORIN-RELATED"/>
    <property type="match status" value="1"/>
</dbReference>
<dbReference type="PANTHER" id="PTHR46160:SF8">
    <property type="entry name" value="VWFD DOMAIN-CONTAINING PROTEIN"/>
    <property type="match status" value="1"/>
</dbReference>
<dbReference type="SUPFAM" id="SSF56496">
    <property type="entry name" value="Fibrinogen C-terminal domain-like"/>
    <property type="match status" value="1"/>
</dbReference>
<evidence type="ECO:0000313" key="2">
    <source>
        <dbReference type="EMBL" id="PIK58398.1"/>
    </source>
</evidence>
<dbReference type="InterPro" id="IPR036691">
    <property type="entry name" value="Endo/exonu/phosph_ase_sf"/>
</dbReference>
<dbReference type="InterPro" id="IPR052749">
    <property type="entry name" value="Alpha-tectorin"/>
</dbReference>
<dbReference type="InterPro" id="IPR002919">
    <property type="entry name" value="TIL_dom"/>
</dbReference>
<feature type="domain" description="Fibrinogen C-terminal" evidence="1">
    <location>
        <begin position="130"/>
        <end position="179"/>
    </location>
</feature>